<evidence type="ECO:0000256" key="1">
    <source>
        <dbReference type="SAM" id="Phobius"/>
    </source>
</evidence>
<feature type="transmembrane region" description="Helical" evidence="1">
    <location>
        <begin position="66"/>
        <end position="87"/>
    </location>
</feature>
<sequence>MANRVADLRMLSKRELRWTFRERNPNYLALCGLIHVKHLTIAYAVLQTIIATAFVMRVFINTEEAVWKFVLGLFWIVAVSSAALVIAGSRRLRCAYLLPYMSVFFVFIAGVVMKLFVDFLDTANTKDTLEPKRMIVFCVESLFIVFSVHSIIIVSHLFSYIADWKMDQEIRKAEQRLFEERLESGKEPPFLIAYPDGLKFD</sequence>
<keyword evidence="2" id="KW-1185">Reference proteome</keyword>
<evidence type="ECO:0000313" key="2">
    <source>
        <dbReference type="Proteomes" id="UP000887566"/>
    </source>
</evidence>
<keyword evidence="1" id="KW-0472">Membrane</keyword>
<evidence type="ECO:0000313" key="3">
    <source>
        <dbReference type="WBParaSite" id="PSAMB.scaffold150size72182.g2678.t1"/>
    </source>
</evidence>
<keyword evidence="1" id="KW-1133">Transmembrane helix</keyword>
<dbReference type="WBParaSite" id="PSAMB.scaffold150size72182.g2678.t1">
    <property type="protein sequence ID" value="PSAMB.scaffold150size72182.g2678.t1"/>
    <property type="gene ID" value="PSAMB.scaffold150size72182.g2678"/>
</dbReference>
<feature type="transmembrane region" description="Helical" evidence="1">
    <location>
        <begin position="134"/>
        <end position="162"/>
    </location>
</feature>
<dbReference type="AlphaFoldDB" id="A0A914V4K4"/>
<protein>
    <submittedName>
        <fullName evidence="3">Uncharacterized protein</fullName>
    </submittedName>
</protein>
<name>A0A914V4K4_9BILA</name>
<dbReference type="Proteomes" id="UP000887566">
    <property type="component" value="Unplaced"/>
</dbReference>
<keyword evidence="1" id="KW-0812">Transmembrane</keyword>
<proteinExistence type="predicted"/>
<reference evidence="3" key="1">
    <citation type="submission" date="2022-11" db="UniProtKB">
        <authorList>
            <consortium name="WormBaseParasite"/>
        </authorList>
    </citation>
    <scope>IDENTIFICATION</scope>
</reference>
<accession>A0A914V4K4</accession>
<feature type="transmembrane region" description="Helical" evidence="1">
    <location>
        <begin position="94"/>
        <end position="114"/>
    </location>
</feature>
<organism evidence="2 3">
    <name type="scientific">Plectus sambesii</name>
    <dbReference type="NCBI Taxonomy" id="2011161"/>
    <lineage>
        <taxon>Eukaryota</taxon>
        <taxon>Metazoa</taxon>
        <taxon>Ecdysozoa</taxon>
        <taxon>Nematoda</taxon>
        <taxon>Chromadorea</taxon>
        <taxon>Plectida</taxon>
        <taxon>Plectina</taxon>
        <taxon>Plectoidea</taxon>
        <taxon>Plectidae</taxon>
        <taxon>Plectus</taxon>
    </lineage>
</organism>